<feature type="region of interest" description="Disordered" evidence="1">
    <location>
        <begin position="98"/>
        <end position="120"/>
    </location>
</feature>
<dbReference type="InterPro" id="IPR046548">
    <property type="entry name" value="DUF6804"/>
</dbReference>
<sequence>MKSIKWISILCAIMLIIAILPLPIGYYNILRVVIFLGALFVGISNMGKTYWFITFLLIAIIFNPFLPIYLKEKSIWIPLDIISAICFIIIGINISKQKENQNQESSDESDSLQRDKIFNK</sequence>
<dbReference type="EMBL" id="JBHTBN010000001">
    <property type="protein sequence ID" value="MFC7356727.1"/>
    <property type="molecule type" value="Genomic_DNA"/>
</dbReference>
<proteinExistence type="predicted"/>
<evidence type="ECO:0000256" key="1">
    <source>
        <dbReference type="SAM" id="MobiDB-lite"/>
    </source>
</evidence>
<evidence type="ECO:0000256" key="2">
    <source>
        <dbReference type="SAM" id="Phobius"/>
    </source>
</evidence>
<protein>
    <submittedName>
        <fullName evidence="3">DUF6804 family protein</fullName>
    </submittedName>
</protein>
<dbReference type="RefSeq" id="WP_380216572.1">
    <property type="nucleotide sequence ID" value="NZ_JBHTBN010000001.1"/>
</dbReference>
<evidence type="ECO:0000313" key="4">
    <source>
        <dbReference type="Proteomes" id="UP001596415"/>
    </source>
</evidence>
<keyword evidence="2" id="KW-1133">Transmembrane helix</keyword>
<evidence type="ECO:0000313" key="3">
    <source>
        <dbReference type="EMBL" id="MFC7356727.1"/>
    </source>
</evidence>
<feature type="transmembrane region" description="Helical" evidence="2">
    <location>
        <begin position="50"/>
        <end position="69"/>
    </location>
</feature>
<keyword evidence="4" id="KW-1185">Reference proteome</keyword>
<name>A0ABW2MRG4_9FLAO</name>
<feature type="transmembrane region" description="Helical" evidence="2">
    <location>
        <begin position="6"/>
        <end position="29"/>
    </location>
</feature>
<keyword evidence="2" id="KW-0812">Transmembrane</keyword>
<keyword evidence="2" id="KW-0472">Membrane</keyword>
<accession>A0ABW2MRG4</accession>
<feature type="compositionally biased region" description="Basic and acidic residues" evidence="1">
    <location>
        <begin position="111"/>
        <end position="120"/>
    </location>
</feature>
<dbReference type="Proteomes" id="UP001596415">
    <property type="component" value="Unassembled WGS sequence"/>
</dbReference>
<dbReference type="Pfam" id="PF20619">
    <property type="entry name" value="DUF6804"/>
    <property type="match status" value="1"/>
</dbReference>
<comment type="caution">
    <text evidence="3">The sequence shown here is derived from an EMBL/GenBank/DDBJ whole genome shotgun (WGS) entry which is preliminary data.</text>
</comment>
<organism evidence="3 4">
    <name type="scientific">Jejudonia soesokkakensis</name>
    <dbReference type="NCBI Taxonomy" id="1323432"/>
    <lineage>
        <taxon>Bacteria</taxon>
        <taxon>Pseudomonadati</taxon>
        <taxon>Bacteroidota</taxon>
        <taxon>Flavobacteriia</taxon>
        <taxon>Flavobacteriales</taxon>
        <taxon>Flavobacteriaceae</taxon>
        <taxon>Jejudonia</taxon>
    </lineage>
</organism>
<feature type="transmembrane region" description="Helical" evidence="2">
    <location>
        <begin position="75"/>
        <end position="94"/>
    </location>
</feature>
<reference evidence="4" key="1">
    <citation type="journal article" date="2019" name="Int. J. Syst. Evol. Microbiol.">
        <title>The Global Catalogue of Microorganisms (GCM) 10K type strain sequencing project: providing services to taxonomists for standard genome sequencing and annotation.</title>
        <authorList>
            <consortium name="The Broad Institute Genomics Platform"/>
            <consortium name="The Broad Institute Genome Sequencing Center for Infectious Disease"/>
            <person name="Wu L."/>
            <person name="Ma J."/>
        </authorList>
    </citation>
    <scope>NUCLEOTIDE SEQUENCE [LARGE SCALE GENOMIC DNA]</scope>
    <source>
        <strain evidence="4">CGMCC 1.16306</strain>
    </source>
</reference>
<gene>
    <name evidence="3" type="ORF">ACFQO1_03435</name>
</gene>